<reference evidence="3" key="1">
    <citation type="submission" date="2019-09" db="EMBL/GenBank/DDBJ databases">
        <title>Organ-specific transcriptomic study of the physiology of the cattle tick, Rhipicephalus microplus.</title>
        <authorList>
            <person name="Tirloni L."/>
            <person name="Braz G."/>
            <person name="Gandara A.C.P."/>
            <person name="Sabadin G.A."/>
            <person name="da Silva R.M."/>
            <person name="Guizzo M.G."/>
            <person name="Machado J.A."/>
            <person name="Costa E.P."/>
            <person name="Gomes H.F."/>
            <person name="Moraes J."/>
            <person name="Mota M.B.S."/>
            <person name="Mesquita R.D."/>
            <person name="Alvarenga P.H."/>
            <person name="Alves F."/>
            <person name="Seixas A."/>
            <person name="da Fonseca R.N."/>
            <person name="Fogaca A."/>
            <person name="Logullo C."/>
            <person name="Tanaka A."/>
            <person name="Daffre S."/>
            <person name="Termignoni C."/>
            <person name="Vaz I.S.Jr."/>
            <person name="Oliveira P.L."/>
            <person name="Ribeiro J.M."/>
        </authorList>
    </citation>
    <scope>NUCLEOTIDE SEQUENCE</scope>
    <source>
        <strain evidence="3">Porto Alegre</strain>
    </source>
</reference>
<evidence type="ECO:0000256" key="2">
    <source>
        <dbReference type="SAM" id="SignalP"/>
    </source>
</evidence>
<feature type="chain" id="PRO_5026895545" evidence="2">
    <location>
        <begin position="24"/>
        <end position="82"/>
    </location>
</feature>
<feature type="signal peptide" evidence="2">
    <location>
        <begin position="1"/>
        <end position="23"/>
    </location>
</feature>
<sequence length="82" mass="9058">MACNIACAVAFAVCALVCIRVLGHRWHQPKETPCLVRKVSCLQKKPAQLAVQHVQTPAGHDKRSNSTSHSWQSRVSLSVPRE</sequence>
<name>A0A6M2DA72_RHIMP</name>
<keyword evidence="2" id="KW-0732">Signal</keyword>
<dbReference type="EMBL" id="GHWJ01010476">
    <property type="protein sequence ID" value="NOV43213.1"/>
    <property type="molecule type" value="Transcribed_RNA"/>
</dbReference>
<protein>
    <submittedName>
        <fullName evidence="3">Putative secreted protein ovary overexpressed</fullName>
    </submittedName>
</protein>
<evidence type="ECO:0000313" key="3">
    <source>
        <dbReference type="EMBL" id="NOV43213.1"/>
    </source>
</evidence>
<feature type="compositionally biased region" description="Polar residues" evidence="1">
    <location>
        <begin position="65"/>
        <end position="76"/>
    </location>
</feature>
<organism evidence="3">
    <name type="scientific">Rhipicephalus microplus</name>
    <name type="common">Cattle tick</name>
    <name type="synonym">Boophilus microplus</name>
    <dbReference type="NCBI Taxonomy" id="6941"/>
    <lineage>
        <taxon>Eukaryota</taxon>
        <taxon>Metazoa</taxon>
        <taxon>Ecdysozoa</taxon>
        <taxon>Arthropoda</taxon>
        <taxon>Chelicerata</taxon>
        <taxon>Arachnida</taxon>
        <taxon>Acari</taxon>
        <taxon>Parasitiformes</taxon>
        <taxon>Ixodida</taxon>
        <taxon>Ixodoidea</taxon>
        <taxon>Ixodidae</taxon>
        <taxon>Rhipicephalinae</taxon>
        <taxon>Rhipicephalus</taxon>
        <taxon>Boophilus</taxon>
    </lineage>
</organism>
<evidence type="ECO:0000256" key="1">
    <source>
        <dbReference type="SAM" id="MobiDB-lite"/>
    </source>
</evidence>
<accession>A0A6M2DA72</accession>
<feature type="region of interest" description="Disordered" evidence="1">
    <location>
        <begin position="52"/>
        <end position="82"/>
    </location>
</feature>
<proteinExistence type="predicted"/>
<dbReference type="AlphaFoldDB" id="A0A6M2DA72"/>